<keyword evidence="2" id="KW-0732">Signal</keyword>
<feature type="signal peptide" evidence="2">
    <location>
        <begin position="1"/>
        <end position="24"/>
    </location>
</feature>
<evidence type="ECO:0000313" key="4">
    <source>
        <dbReference type="Proteomes" id="UP001164653"/>
    </source>
</evidence>
<sequence>MKKLYTFGCIIFLAAIAMSCSATLQRRYDQRHGTTSSTNTGPDQYSDNHSGSGTYKKDYGKITDENSGNTSGVSGLDGSADYNQKLVAQYAEMDKLGEVVLYELDILESRWNVLLEEYKSSKASGKQVISNELDKISDDRIVLYKAYTNIYRNGKTNWPVVKREVENTLRSVRRVGEK</sequence>
<evidence type="ECO:0008006" key="5">
    <source>
        <dbReference type="Google" id="ProtNLM"/>
    </source>
</evidence>
<evidence type="ECO:0000313" key="3">
    <source>
        <dbReference type="EMBL" id="WAC09322.1"/>
    </source>
</evidence>
<feature type="compositionally biased region" description="Polar residues" evidence="1">
    <location>
        <begin position="33"/>
        <end position="53"/>
    </location>
</feature>
<proteinExistence type="predicted"/>
<evidence type="ECO:0000256" key="1">
    <source>
        <dbReference type="SAM" id="MobiDB-lite"/>
    </source>
</evidence>
<protein>
    <recommendedName>
        <fullName evidence="5">Lipoprotein</fullName>
    </recommendedName>
</protein>
<accession>A0A9E8N687</accession>
<dbReference type="RefSeq" id="WP_244822851.1">
    <property type="nucleotide sequence ID" value="NZ_CP112998.1"/>
</dbReference>
<evidence type="ECO:0000256" key="2">
    <source>
        <dbReference type="SAM" id="SignalP"/>
    </source>
</evidence>
<dbReference type="EMBL" id="CP112998">
    <property type="protein sequence ID" value="WAC09322.1"/>
    <property type="molecule type" value="Genomic_DNA"/>
</dbReference>
<feature type="compositionally biased region" description="Basic and acidic residues" evidence="1">
    <location>
        <begin position="55"/>
        <end position="64"/>
    </location>
</feature>
<gene>
    <name evidence="3" type="ORF">ON006_16340</name>
</gene>
<feature type="chain" id="PRO_5039271745" description="Lipoprotein" evidence="2">
    <location>
        <begin position="25"/>
        <end position="178"/>
    </location>
</feature>
<dbReference type="AlphaFoldDB" id="A0A9E8N687"/>
<feature type="region of interest" description="Disordered" evidence="1">
    <location>
        <begin position="32"/>
        <end position="75"/>
    </location>
</feature>
<dbReference type="Proteomes" id="UP001164653">
    <property type="component" value="Chromosome"/>
</dbReference>
<reference evidence="3" key="1">
    <citation type="submission" date="2022-11" db="EMBL/GenBank/DDBJ databases">
        <title>Dyadobacter pollutisoli sp. nov., isolated from plastic dumped soil.</title>
        <authorList>
            <person name="Kim J.M."/>
            <person name="Kim K.R."/>
            <person name="Lee J.K."/>
            <person name="Hao L."/>
            <person name="Jeon C.O."/>
        </authorList>
    </citation>
    <scope>NUCLEOTIDE SEQUENCE</scope>
    <source>
        <strain evidence="3">U1</strain>
    </source>
</reference>
<name>A0A9E8N687_9BACT</name>
<dbReference type="KEGG" id="dpf:ON006_16340"/>
<organism evidence="3 4">
    <name type="scientific">Dyadobacter pollutisoli</name>
    <dbReference type="NCBI Taxonomy" id="2910158"/>
    <lineage>
        <taxon>Bacteria</taxon>
        <taxon>Pseudomonadati</taxon>
        <taxon>Bacteroidota</taxon>
        <taxon>Cytophagia</taxon>
        <taxon>Cytophagales</taxon>
        <taxon>Spirosomataceae</taxon>
        <taxon>Dyadobacter</taxon>
    </lineage>
</organism>
<keyword evidence="4" id="KW-1185">Reference proteome</keyword>
<dbReference type="PROSITE" id="PS51257">
    <property type="entry name" value="PROKAR_LIPOPROTEIN"/>
    <property type="match status" value="1"/>
</dbReference>